<sequence>NEISKTATIVIRGATQNFLDDAERAIDDGVNIVKAVTRDGRLVAGAGATEMELLKQAFEVFPRTLAENAGLDATQVLSKLYAAHHQDDSGLIGVDIESDIENNTLDASKAGVFD</sequence>
<dbReference type="InterPro" id="IPR002423">
    <property type="entry name" value="Cpn60/GroEL/TCP-1"/>
</dbReference>
<dbReference type="EMBL" id="CAJVPZ010098066">
    <property type="protein sequence ID" value="CAG8819820.1"/>
    <property type="molecule type" value="Genomic_DNA"/>
</dbReference>
<dbReference type="InterPro" id="IPR017998">
    <property type="entry name" value="Chaperone_TCP-1"/>
</dbReference>
<dbReference type="PRINTS" id="PR00304">
    <property type="entry name" value="TCOMPLEXTCP1"/>
</dbReference>
<dbReference type="InterPro" id="IPR027413">
    <property type="entry name" value="GROEL-like_equatorial_sf"/>
</dbReference>
<evidence type="ECO:0000256" key="2">
    <source>
        <dbReference type="ARBA" id="ARBA00011381"/>
    </source>
</evidence>
<evidence type="ECO:0000256" key="6">
    <source>
        <dbReference type="RuleBase" id="RU004187"/>
    </source>
</evidence>
<accession>A0A9N9KBY3</accession>
<organism evidence="7 8">
    <name type="scientific">Racocetra fulgida</name>
    <dbReference type="NCBI Taxonomy" id="60492"/>
    <lineage>
        <taxon>Eukaryota</taxon>
        <taxon>Fungi</taxon>
        <taxon>Fungi incertae sedis</taxon>
        <taxon>Mucoromycota</taxon>
        <taxon>Glomeromycotina</taxon>
        <taxon>Glomeromycetes</taxon>
        <taxon>Diversisporales</taxon>
        <taxon>Gigasporaceae</taxon>
        <taxon>Racocetra</taxon>
    </lineage>
</organism>
<dbReference type="GO" id="GO:0140662">
    <property type="term" value="F:ATP-dependent protein folding chaperone"/>
    <property type="evidence" value="ECO:0007669"/>
    <property type="project" value="InterPro"/>
</dbReference>
<feature type="non-terminal residue" evidence="7">
    <location>
        <position position="114"/>
    </location>
</feature>
<comment type="subunit">
    <text evidence="2">Component of the T-complex protein 1 (TCP1) complex.</text>
</comment>
<evidence type="ECO:0000313" key="8">
    <source>
        <dbReference type="Proteomes" id="UP000789396"/>
    </source>
</evidence>
<evidence type="ECO:0000256" key="4">
    <source>
        <dbReference type="ARBA" id="ARBA00022840"/>
    </source>
</evidence>
<name>A0A9N9KBY3_9GLOM</name>
<dbReference type="GO" id="GO:0005524">
    <property type="term" value="F:ATP binding"/>
    <property type="evidence" value="ECO:0007669"/>
    <property type="project" value="UniProtKB-KW"/>
</dbReference>
<proteinExistence type="inferred from homology"/>
<dbReference type="Proteomes" id="UP000789396">
    <property type="component" value="Unassembled WGS sequence"/>
</dbReference>
<gene>
    <name evidence="7" type="ORF">RFULGI_LOCUS19542</name>
</gene>
<dbReference type="AlphaFoldDB" id="A0A9N9KBY3"/>
<keyword evidence="5 6" id="KW-0143">Chaperone</keyword>
<evidence type="ECO:0000256" key="3">
    <source>
        <dbReference type="ARBA" id="ARBA00022741"/>
    </source>
</evidence>
<feature type="non-terminal residue" evidence="7">
    <location>
        <position position="1"/>
    </location>
</feature>
<dbReference type="OrthoDB" id="1748577at2759"/>
<comment type="function">
    <text evidence="1">Molecular chaperone; assists the folding of proteins upon ATP hydrolysis.</text>
</comment>
<protein>
    <submittedName>
        <fullName evidence="7">10140_t:CDS:1</fullName>
    </submittedName>
</protein>
<dbReference type="Pfam" id="PF00118">
    <property type="entry name" value="Cpn60_TCP1"/>
    <property type="match status" value="1"/>
</dbReference>
<dbReference type="Gene3D" id="3.30.260.10">
    <property type="entry name" value="TCP-1-like chaperonin intermediate domain"/>
    <property type="match status" value="1"/>
</dbReference>
<comment type="caution">
    <text evidence="7">The sequence shown here is derived from an EMBL/GenBank/DDBJ whole genome shotgun (WGS) entry which is preliminary data.</text>
</comment>
<keyword evidence="8" id="KW-1185">Reference proteome</keyword>
<dbReference type="InterPro" id="IPR027410">
    <property type="entry name" value="TCP-1-like_intermed_sf"/>
</dbReference>
<comment type="similarity">
    <text evidence="6">Belongs to the TCP-1 chaperonin family.</text>
</comment>
<keyword evidence="4 6" id="KW-0067">ATP-binding</keyword>
<dbReference type="Gene3D" id="1.10.560.10">
    <property type="entry name" value="GroEL-like equatorial domain"/>
    <property type="match status" value="2"/>
</dbReference>
<evidence type="ECO:0000256" key="5">
    <source>
        <dbReference type="ARBA" id="ARBA00023186"/>
    </source>
</evidence>
<dbReference type="PANTHER" id="PTHR11353">
    <property type="entry name" value="CHAPERONIN"/>
    <property type="match status" value="1"/>
</dbReference>
<dbReference type="SUPFAM" id="SSF48592">
    <property type="entry name" value="GroEL equatorial domain-like"/>
    <property type="match status" value="1"/>
</dbReference>
<evidence type="ECO:0000313" key="7">
    <source>
        <dbReference type="EMBL" id="CAG8819820.1"/>
    </source>
</evidence>
<reference evidence="7" key="1">
    <citation type="submission" date="2021-06" db="EMBL/GenBank/DDBJ databases">
        <authorList>
            <person name="Kallberg Y."/>
            <person name="Tangrot J."/>
            <person name="Rosling A."/>
        </authorList>
    </citation>
    <scope>NUCLEOTIDE SEQUENCE</scope>
    <source>
        <strain evidence="7">IN212</strain>
    </source>
</reference>
<evidence type="ECO:0000256" key="1">
    <source>
        <dbReference type="ARBA" id="ARBA00002912"/>
    </source>
</evidence>
<keyword evidence="3 6" id="KW-0547">Nucleotide-binding</keyword>